<evidence type="ECO:0000313" key="3">
    <source>
        <dbReference type="EMBL" id="MCJ0741382.1"/>
    </source>
</evidence>
<comment type="caution">
    <text evidence="3">The sequence shown here is derived from an EMBL/GenBank/DDBJ whole genome shotgun (WGS) entry which is preliminary data.</text>
</comment>
<sequence length="408" mass="44311">MLKKTFLNLKRNSSFLILSTLFLLCSVSCKKDLFNQSKQEYSNPELVKRNAEYRKGPQMEKVSFNAFKTKTDLNVLGSVGKMLTTANPKAKTMAVNTPETYEGLQINTDSVTIVKNGDRTSYIFSIKLSNPRAIVFQNLTVDVSPERTLTFINTYAPTQKWIAKWRSGNPGEFEGDISVTYLKSASTALPSIGSASPNSELNKNSTTKVMGKGELPGSKGKTMMVFVDCYTTTYYYIVAYQCAGDGHWPGQDCNMDGDKRAGYRVASQDVTDCYVWDDGVGTGGGSGGGSGGGGGTSPTPPPDYDPCDTTNPPIGPLGVHSGATGTKLMVHQNPDCNSVPPTMPSQAQQLINNLQIINVRQINFLSDPANGTVVMELSDYLDAQNHTLDAYNYARWGSSLSNRKQPAD</sequence>
<feature type="chain" id="PRO_5047332024" description="DUF4595 domain-containing protein" evidence="2">
    <location>
        <begin position="31"/>
        <end position="408"/>
    </location>
</feature>
<protein>
    <recommendedName>
        <fullName evidence="5">DUF4595 domain-containing protein</fullName>
    </recommendedName>
</protein>
<feature type="region of interest" description="Disordered" evidence="1">
    <location>
        <begin position="284"/>
        <end position="307"/>
    </location>
</feature>
<keyword evidence="2" id="KW-0732">Signal</keyword>
<feature type="compositionally biased region" description="Polar residues" evidence="1">
    <location>
        <begin position="193"/>
        <end position="208"/>
    </location>
</feature>
<keyword evidence="4" id="KW-1185">Reference proteome</keyword>
<feature type="region of interest" description="Disordered" evidence="1">
    <location>
        <begin position="193"/>
        <end position="214"/>
    </location>
</feature>
<reference evidence="3" key="1">
    <citation type="submission" date="2022-03" db="EMBL/GenBank/DDBJ databases">
        <authorList>
            <person name="Woo C.Y."/>
        </authorList>
    </citation>
    <scope>NUCLEOTIDE SEQUENCE</scope>
    <source>
        <strain evidence="3">CYS-01</strain>
    </source>
</reference>
<proteinExistence type="predicted"/>
<evidence type="ECO:0000313" key="4">
    <source>
        <dbReference type="Proteomes" id="UP001165460"/>
    </source>
</evidence>
<name>A0ABS9ZT34_9SPHI</name>
<feature type="compositionally biased region" description="Gly residues" evidence="1">
    <location>
        <begin position="284"/>
        <end position="296"/>
    </location>
</feature>
<dbReference type="Proteomes" id="UP001165460">
    <property type="component" value="Unassembled WGS sequence"/>
</dbReference>
<evidence type="ECO:0000256" key="2">
    <source>
        <dbReference type="SAM" id="SignalP"/>
    </source>
</evidence>
<dbReference type="RefSeq" id="WP_243357920.1">
    <property type="nucleotide sequence ID" value="NZ_JALGBH010000001.1"/>
</dbReference>
<organism evidence="3 4">
    <name type="scientific">Pedobacter montanisoli</name>
    <dbReference type="NCBI Taxonomy" id="2923277"/>
    <lineage>
        <taxon>Bacteria</taxon>
        <taxon>Pseudomonadati</taxon>
        <taxon>Bacteroidota</taxon>
        <taxon>Sphingobacteriia</taxon>
        <taxon>Sphingobacteriales</taxon>
        <taxon>Sphingobacteriaceae</taxon>
        <taxon>Pedobacter</taxon>
    </lineage>
</organism>
<accession>A0ABS9ZT34</accession>
<evidence type="ECO:0000256" key="1">
    <source>
        <dbReference type="SAM" id="MobiDB-lite"/>
    </source>
</evidence>
<feature type="signal peptide" evidence="2">
    <location>
        <begin position="1"/>
        <end position="30"/>
    </location>
</feature>
<gene>
    <name evidence="3" type="ORF">MMF97_01585</name>
</gene>
<evidence type="ECO:0008006" key="5">
    <source>
        <dbReference type="Google" id="ProtNLM"/>
    </source>
</evidence>
<dbReference type="EMBL" id="JALGBH010000001">
    <property type="protein sequence ID" value="MCJ0741382.1"/>
    <property type="molecule type" value="Genomic_DNA"/>
</dbReference>